<keyword evidence="2" id="KW-0496">Mitochondrion</keyword>
<dbReference type="RefSeq" id="YP_009127920.1">
    <property type="nucleotide sequence ID" value="NC_026686.1"/>
</dbReference>
<organism evidence="2">
    <name type="scientific">Lanceolaria grayii</name>
    <dbReference type="NCBI Taxonomy" id="1903489"/>
    <lineage>
        <taxon>Eukaryota</taxon>
        <taxon>Metazoa</taxon>
        <taxon>Spiralia</taxon>
        <taxon>Lophotrochozoa</taxon>
        <taxon>Mollusca</taxon>
        <taxon>Bivalvia</taxon>
        <taxon>Autobranchia</taxon>
        <taxon>Heteroconchia</taxon>
        <taxon>Palaeoheterodonta</taxon>
        <taxon>Unionida</taxon>
        <taxon>Unionoidea</taxon>
        <taxon>Unionidae</taxon>
        <taxon>Unioninae</taxon>
        <taxon>Lanceolaria</taxon>
    </lineage>
</organism>
<dbReference type="AlphaFoldDB" id="A0A0D3LZ39"/>
<protein>
    <submittedName>
        <fullName evidence="2">ATP synthase F0 subunit 8</fullName>
    </submittedName>
</protein>
<proteinExistence type="predicted"/>
<dbReference type="GeneID" id="23763908"/>
<evidence type="ECO:0000256" key="1">
    <source>
        <dbReference type="SAM" id="Phobius"/>
    </source>
</evidence>
<keyword evidence="1" id="KW-1133">Transmembrane helix</keyword>
<dbReference type="EMBL" id="KJ495725">
    <property type="protein sequence ID" value="AHY88477.1"/>
    <property type="molecule type" value="Genomic_DNA"/>
</dbReference>
<dbReference type="CTD" id="4509"/>
<accession>A0A0D3LZ39</accession>
<reference evidence="2" key="1">
    <citation type="submission" date="2014-02" db="EMBL/GenBank/DDBJ databases">
        <title>Complete F-type mitochondrial genome of Chinese fresh water mussels Lanceolaria grayana.</title>
        <authorList>
            <person name="Chen M.L."/>
            <person name="Wang G.L."/>
            <person name="Li J.L."/>
        </authorList>
    </citation>
    <scope>NUCLEOTIDE SEQUENCE</scope>
    <source>
        <tissue evidence="2">Gonad</tissue>
    </source>
</reference>
<sequence length="63" mass="7192">MPQLSPMSWVLVIMVFLVCLACFAVMVWWEIEGKYSVKYVKGSGKFVSSNKPMKWGFGKTLVK</sequence>
<name>A0A0D3LZ39_9BIVA</name>
<keyword evidence="1" id="KW-0472">Membrane</keyword>
<gene>
    <name evidence="2" type="primary">ATP8</name>
</gene>
<feature type="transmembrane region" description="Helical" evidence="1">
    <location>
        <begin position="6"/>
        <end position="29"/>
    </location>
</feature>
<evidence type="ECO:0000313" key="2">
    <source>
        <dbReference type="EMBL" id="AHY88477.1"/>
    </source>
</evidence>
<geneLocation type="mitochondrion" evidence="2"/>
<keyword evidence="1" id="KW-0812">Transmembrane</keyword>